<evidence type="ECO:0000313" key="2">
    <source>
        <dbReference type="EMBL" id="MCV2232246.1"/>
    </source>
</evidence>
<dbReference type="EMBL" id="JAOVQM010000003">
    <property type="protein sequence ID" value="MCV2232246.1"/>
    <property type="molecule type" value="Genomic_DNA"/>
</dbReference>
<keyword evidence="1" id="KW-0472">Membrane</keyword>
<dbReference type="Proteomes" id="UP001177160">
    <property type="component" value="Unassembled WGS sequence"/>
</dbReference>
<name>A0ABT2Y689_9MOLU</name>
<dbReference type="RefSeq" id="WP_263608432.1">
    <property type="nucleotide sequence ID" value="NZ_JAOVQM010000003.1"/>
</dbReference>
<feature type="transmembrane region" description="Helical" evidence="1">
    <location>
        <begin position="62"/>
        <end position="82"/>
    </location>
</feature>
<organism evidence="2 3">
    <name type="scientific">Paracholeplasma manati</name>
    <dbReference type="NCBI Taxonomy" id="591373"/>
    <lineage>
        <taxon>Bacteria</taxon>
        <taxon>Bacillati</taxon>
        <taxon>Mycoplasmatota</taxon>
        <taxon>Mollicutes</taxon>
        <taxon>Acholeplasmatales</taxon>
        <taxon>Acholeplasmataceae</taxon>
        <taxon>Paracholeplasma</taxon>
    </lineage>
</organism>
<keyword evidence="1" id="KW-1133">Transmembrane helix</keyword>
<protein>
    <recommendedName>
        <fullName evidence="4">ABC transporter permease</fullName>
    </recommendedName>
</protein>
<keyword evidence="3" id="KW-1185">Reference proteome</keyword>
<evidence type="ECO:0000256" key="1">
    <source>
        <dbReference type="SAM" id="Phobius"/>
    </source>
</evidence>
<feature type="transmembrane region" description="Helical" evidence="1">
    <location>
        <begin position="137"/>
        <end position="156"/>
    </location>
</feature>
<reference evidence="2" key="1">
    <citation type="submission" date="2022-09" db="EMBL/GenBank/DDBJ databases">
        <title>Novel Mycoplasma species identified in domestic and wild animals.</title>
        <authorList>
            <person name="Volokhov D.V."/>
            <person name="Furtak V.A."/>
            <person name="Zagorodnyaya T.A."/>
        </authorList>
    </citation>
    <scope>NUCLEOTIDE SEQUENCE</scope>
    <source>
        <strain evidence="2">Oakley</strain>
    </source>
</reference>
<accession>A0ABT2Y689</accession>
<feature type="transmembrane region" description="Helical" evidence="1">
    <location>
        <begin position="103"/>
        <end position="125"/>
    </location>
</feature>
<sequence length="222" mass="27150">MHWINYFNYDFRKRKPTKWVWLSVLFYVLWVLLLFYFSHAWLSTTERGLNRSYYQQYYLEQSGYLCYLLIGCHTLVYAIEWMGKKDAYLEVMFGSSYLRFNLVRFWLNVMLQVIMYGIWVPIFYALSFQEIDILSNFWIQLSLNTCLFSGFMVIWIRVKSTYITLFGLVMLILHPNLSDLLPTIRWIDWVMPYNQGTFEWQPIWLALAYYWFAYHLYGIKPK</sequence>
<feature type="transmembrane region" description="Helical" evidence="1">
    <location>
        <begin position="201"/>
        <end position="219"/>
    </location>
</feature>
<feature type="transmembrane region" description="Helical" evidence="1">
    <location>
        <begin position="20"/>
        <end position="42"/>
    </location>
</feature>
<proteinExistence type="predicted"/>
<evidence type="ECO:0000313" key="3">
    <source>
        <dbReference type="Proteomes" id="UP001177160"/>
    </source>
</evidence>
<keyword evidence="1" id="KW-0812">Transmembrane</keyword>
<feature type="transmembrane region" description="Helical" evidence="1">
    <location>
        <begin position="163"/>
        <end position="181"/>
    </location>
</feature>
<evidence type="ECO:0008006" key="4">
    <source>
        <dbReference type="Google" id="ProtNLM"/>
    </source>
</evidence>
<gene>
    <name evidence="2" type="ORF">N7548_05330</name>
</gene>
<comment type="caution">
    <text evidence="2">The sequence shown here is derived from an EMBL/GenBank/DDBJ whole genome shotgun (WGS) entry which is preliminary data.</text>
</comment>